<dbReference type="Proteomes" id="UP001371456">
    <property type="component" value="Unassembled WGS sequence"/>
</dbReference>
<comment type="caution">
    <text evidence="1">The sequence shown here is derived from an EMBL/GenBank/DDBJ whole genome shotgun (WGS) entry which is preliminary data.</text>
</comment>
<dbReference type="AlphaFoldDB" id="A0AAN8Y9X3"/>
<evidence type="ECO:0000313" key="2">
    <source>
        <dbReference type="Proteomes" id="UP001371456"/>
    </source>
</evidence>
<name>A0AAN8Y9X3_SOLBU</name>
<evidence type="ECO:0000313" key="1">
    <source>
        <dbReference type="EMBL" id="KAK6783911.1"/>
    </source>
</evidence>
<organism evidence="1 2">
    <name type="scientific">Solanum bulbocastanum</name>
    <name type="common">Wild potato</name>
    <dbReference type="NCBI Taxonomy" id="147425"/>
    <lineage>
        <taxon>Eukaryota</taxon>
        <taxon>Viridiplantae</taxon>
        <taxon>Streptophyta</taxon>
        <taxon>Embryophyta</taxon>
        <taxon>Tracheophyta</taxon>
        <taxon>Spermatophyta</taxon>
        <taxon>Magnoliopsida</taxon>
        <taxon>eudicotyledons</taxon>
        <taxon>Gunneridae</taxon>
        <taxon>Pentapetalae</taxon>
        <taxon>asterids</taxon>
        <taxon>lamiids</taxon>
        <taxon>Solanales</taxon>
        <taxon>Solanaceae</taxon>
        <taxon>Solanoideae</taxon>
        <taxon>Solaneae</taxon>
        <taxon>Solanum</taxon>
    </lineage>
</organism>
<protein>
    <submittedName>
        <fullName evidence="1">Uncharacterized protein</fullName>
    </submittedName>
</protein>
<gene>
    <name evidence="1" type="ORF">RDI58_017365</name>
</gene>
<accession>A0AAN8Y9X3</accession>
<proteinExistence type="predicted"/>
<keyword evidence="2" id="KW-1185">Reference proteome</keyword>
<sequence length="32" mass="3606">MQGLPRENKAQILQDAQCVMSEKEKMVEGEGK</sequence>
<dbReference type="EMBL" id="JBANQN010000007">
    <property type="protein sequence ID" value="KAK6783911.1"/>
    <property type="molecule type" value="Genomic_DNA"/>
</dbReference>
<reference evidence="1 2" key="1">
    <citation type="submission" date="2024-02" db="EMBL/GenBank/DDBJ databases">
        <title>de novo genome assembly of Solanum bulbocastanum strain 11H21.</title>
        <authorList>
            <person name="Hosaka A.J."/>
        </authorList>
    </citation>
    <scope>NUCLEOTIDE SEQUENCE [LARGE SCALE GENOMIC DNA]</scope>
    <source>
        <tissue evidence="1">Young leaves</tissue>
    </source>
</reference>